<evidence type="ECO:0000313" key="2">
    <source>
        <dbReference type="Proteomes" id="UP000297963"/>
    </source>
</evidence>
<dbReference type="Proteomes" id="UP000297963">
    <property type="component" value="Unassembled WGS sequence"/>
</dbReference>
<reference evidence="1 2" key="1">
    <citation type="submission" date="2019-03" db="EMBL/GenBank/DDBJ databases">
        <title>Genomics of glacier-inhabiting Cryobacterium strains.</title>
        <authorList>
            <person name="Liu Q."/>
            <person name="Xin Y.-H."/>
        </authorList>
    </citation>
    <scope>NUCLEOTIDE SEQUENCE [LARGE SCALE GENOMIC DNA]</scope>
    <source>
        <strain evidence="1 2">Hh34</strain>
    </source>
</reference>
<gene>
    <name evidence="1" type="ORF">E3O11_15505</name>
</gene>
<protein>
    <submittedName>
        <fullName evidence="1">Uncharacterized protein</fullName>
    </submittedName>
</protein>
<name>A0A4R8VHZ7_9MICO</name>
<sequence length="236" mass="27392">MGRNLAIDTTFDVRTDARGKDPDTHSRTLRKYHMQLWSKPLPNGVLFDLDDHTPDAYLHHKSALGEFYLASDSVIPTFDSWFRMAHIIDEIPEVERKSFHDIGYTIGGMMLFPGNKVDGKQTINGARGFNQKIADRLDLTLECVRRHYLGMGSPLGETLARYPDFFALFESFEGYVKFFLLQDLVNEDSTAVRFLMPFDDFRPPAFPRTMAAYQDYRRLTIEFVTSRNRRIADFWN</sequence>
<dbReference type="RefSeq" id="WP_092450347.1">
    <property type="nucleotide sequence ID" value="NZ_BKAC01000017.1"/>
</dbReference>
<comment type="caution">
    <text evidence="1">The sequence shown here is derived from an EMBL/GenBank/DDBJ whole genome shotgun (WGS) entry which is preliminary data.</text>
</comment>
<dbReference type="EMBL" id="SOFE01000027">
    <property type="protein sequence ID" value="TFB82074.1"/>
    <property type="molecule type" value="Genomic_DNA"/>
</dbReference>
<dbReference type="AlphaFoldDB" id="A0A4R8VHZ7"/>
<dbReference type="InterPro" id="IPR054263">
    <property type="entry name" value="DUF6994"/>
</dbReference>
<accession>A0A4R8VHZ7</accession>
<evidence type="ECO:0000313" key="1">
    <source>
        <dbReference type="EMBL" id="TFB82074.1"/>
    </source>
</evidence>
<organism evidence="1 2">
    <name type="scientific">Cryobacterium levicorallinum</name>
    <dbReference type="NCBI Taxonomy" id="995038"/>
    <lineage>
        <taxon>Bacteria</taxon>
        <taxon>Bacillati</taxon>
        <taxon>Actinomycetota</taxon>
        <taxon>Actinomycetes</taxon>
        <taxon>Micrococcales</taxon>
        <taxon>Microbacteriaceae</taxon>
        <taxon>Cryobacterium</taxon>
    </lineage>
</organism>
<dbReference type="Pfam" id="PF22507">
    <property type="entry name" value="DUF6994"/>
    <property type="match status" value="1"/>
</dbReference>
<proteinExistence type="predicted"/>